<name>A0A2T4S593_9STAP</name>
<reference evidence="1 2" key="1">
    <citation type="journal article" date="2016" name="Front. Microbiol.">
        <title>Comprehensive Phylogenetic Analysis of Bovine Non-aureus Staphylococci Species Based on Whole-Genome Sequencing.</title>
        <authorList>
            <person name="Naushad S."/>
            <person name="Barkema H.W."/>
            <person name="Luby C."/>
            <person name="Condas L.A."/>
            <person name="Nobrega D.B."/>
            <person name="Carson D.A."/>
            <person name="De Buck J."/>
        </authorList>
    </citation>
    <scope>NUCLEOTIDE SEQUENCE [LARGE SCALE GENOMIC DNA]</scope>
    <source>
        <strain evidence="1 2">SNUC 4337</strain>
    </source>
</reference>
<evidence type="ECO:0000313" key="2">
    <source>
        <dbReference type="Proteomes" id="UP000240400"/>
    </source>
</evidence>
<proteinExistence type="predicted"/>
<dbReference type="EMBL" id="PZHR01000777">
    <property type="protein sequence ID" value="PTK42783.1"/>
    <property type="molecule type" value="Genomic_DNA"/>
</dbReference>
<dbReference type="Proteomes" id="UP000240400">
    <property type="component" value="Unassembled WGS sequence"/>
</dbReference>
<accession>A0A2T4S593</accession>
<protein>
    <submittedName>
        <fullName evidence="1">Aldo/keto reductase</fullName>
    </submittedName>
</protein>
<organism evidence="1 2">
    <name type="scientific">Staphylococcus nepalensis</name>
    <dbReference type="NCBI Taxonomy" id="214473"/>
    <lineage>
        <taxon>Bacteria</taxon>
        <taxon>Bacillati</taxon>
        <taxon>Bacillota</taxon>
        <taxon>Bacilli</taxon>
        <taxon>Bacillales</taxon>
        <taxon>Staphylococcaceae</taxon>
        <taxon>Staphylococcus</taxon>
    </lineage>
</organism>
<comment type="caution">
    <text evidence="1">The sequence shown here is derived from an EMBL/GenBank/DDBJ whole genome shotgun (WGS) entry which is preliminary data.</text>
</comment>
<dbReference type="AlphaFoldDB" id="A0A2T4S593"/>
<gene>
    <name evidence="1" type="ORF">BUZ61_17180</name>
</gene>
<feature type="non-terminal residue" evidence="1">
    <location>
        <position position="1"/>
    </location>
</feature>
<evidence type="ECO:0000313" key="1">
    <source>
        <dbReference type="EMBL" id="PTK42783.1"/>
    </source>
</evidence>
<sequence length="35" mass="4138">INVFDFELSDDQMKRIDQLNQNKSIDADVPSYKSY</sequence>